<keyword evidence="3" id="KW-1185">Reference proteome</keyword>
<gene>
    <name evidence="2" type="ORF">AFUS01_LOCUS18930</name>
</gene>
<proteinExistence type="predicted"/>
<organism evidence="2 3">
    <name type="scientific">Allacma fusca</name>
    <dbReference type="NCBI Taxonomy" id="39272"/>
    <lineage>
        <taxon>Eukaryota</taxon>
        <taxon>Metazoa</taxon>
        <taxon>Ecdysozoa</taxon>
        <taxon>Arthropoda</taxon>
        <taxon>Hexapoda</taxon>
        <taxon>Collembola</taxon>
        <taxon>Symphypleona</taxon>
        <taxon>Sminthuridae</taxon>
        <taxon>Allacma</taxon>
    </lineage>
</organism>
<sequence length="144" mass="16506">MAGRKRGVNRRKCALEFNLNEKLKQDMTVLPEKRVKAANDGNMGSMEQEIQRENVDERVTVVEKHNSNSEGIGEMLEFYQNERKQRGKVLFIGKEMECINRKRDLLSQLQDSAVLATTTTCIVNQSVTPDDDEYILAVVQFIKL</sequence>
<dbReference type="AlphaFoldDB" id="A0A8J2K1B5"/>
<evidence type="ECO:0000313" key="2">
    <source>
        <dbReference type="EMBL" id="CAG7730272.1"/>
    </source>
</evidence>
<comment type="caution">
    <text evidence="2">The sequence shown here is derived from an EMBL/GenBank/DDBJ whole genome shotgun (WGS) entry which is preliminary data.</text>
</comment>
<name>A0A8J2K1B5_9HEXA</name>
<dbReference type="Proteomes" id="UP000708208">
    <property type="component" value="Unassembled WGS sequence"/>
</dbReference>
<feature type="region of interest" description="Disordered" evidence="1">
    <location>
        <begin position="37"/>
        <end position="56"/>
    </location>
</feature>
<evidence type="ECO:0000313" key="3">
    <source>
        <dbReference type="Proteomes" id="UP000708208"/>
    </source>
</evidence>
<protein>
    <submittedName>
        <fullName evidence="2">Uncharacterized protein</fullName>
    </submittedName>
</protein>
<evidence type="ECO:0000256" key="1">
    <source>
        <dbReference type="SAM" id="MobiDB-lite"/>
    </source>
</evidence>
<accession>A0A8J2K1B5</accession>
<reference evidence="2" key="1">
    <citation type="submission" date="2021-06" db="EMBL/GenBank/DDBJ databases">
        <authorList>
            <person name="Hodson N. C."/>
            <person name="Mongue J. A."/>
            <person name="Jaron S. K."/>
        </authorList>
    </citation>
    <scope>NUCLEOTIDE SEQUENCE</scope>
</reference>
<dbReference type="EMBL" id="CAJVCH010191788">
    <property type="protein sequence ID" value="CAG7730272.1"/>
    <property type="molecule type" value="Genomic_DNA"/>
</dbReference>